<evidence type="ECO:0000259" key="7">
    <source>
        <dbReference type="Pfam" id="PF00171"/>
    </source>
</evidence>
<dbReference type="PANTHER" id="PTHR43570:SF11">
    <property type="entry name" value="ALDEHYDE DEHYDROGENASE"/>
    <property type="match status" value="1"/>
</dbReference>
<dbReference type="SUPFAM" id="SSF53720">
    <property type="entry name" value="ALDH-like"/>
    <property type="match status" value="1"/>
</dbReference>
<evidence type="ECO:0000313" key="9">
    <source>
        <dbReference type="Proteomes" id="UP000800040"/>
    </source>
</evidence>
<protein>
    <recommendedName>
        <fullName evidence="5">Aldehyde dehydrogenase</fullName>
    </recommendedName>
</protein>
<dbReference type="InterPro" id="IPR016162">
    <property type="entry name" value="Ald_DH_N"/>
</dbReference>
<dbReference type="InterPro" id="IPR012394">
    <property type="entry name" value="Aldehyde_DH_NAD(P)"/>
</dbReference>
<dbReference type="GO" id="GO:0005737">
    <property type="term" value="C:cytoplasm"/>
    <property type="evidence" value="ECO:0007669"/>
    <property type="project" value="TreeGrafter"/>
</dbReference>
<evidence type="ECO:0000256" key="5">
    <source>
        <dbReference type="PIRNR" id="PIRNR036492"/>
    </source>
</evidence>
<keyword evidence="2" id="KW-0125">Carotenoid biosynthesis</keyword>
<organism evidence="8 9">
    <name type="scientific">Decorospora gaudefroyi</name>
    <dbReference type="NCBI Taxonomy" id="184978"/>
    <lineage>
        <taxon>Eukaryota</taxon>
        <taxon>Fungi</taxon>
        <taxon>Dikarya</taxon>
        <taxon>Ascomycota</taxon>
        <taxon>Pezizomycotina</taxon>
        <taxon>Dothideomycetes</taxon>
        <taxon>Pleosporomycetidae</taxon>
        <taxon>Pleosporales</taxon>
        <taxon>Pleosporineae</taxon>
        <taxon>Pleosporaceae</taxon>
        <taxon>Decorospora</taxon>
    </lineage>
</organism>
<dbReference type="InterPro" id="IPR016163">
    <property type="entry name" value="Ald_DH_C"/>
</dbReference>
<gene>
    <name evidence="8" type="ORF">BDW02DRAFT_577899</name>
</gene>
<dbReference type="PIRSF" id="PIRSF036492">
    <property type="entry name" value="ALDH"/>
    <property type="match status" value="1"/>
</dbReference>
<keyword evidence="4" id="KW-0520">NAD</keyword>
<dbReference type="CDD" id="cd07135">
    <property type="entry name" value="ALDH_F14-YMR110C"/>
    <property type="match status" value="1"/>
</dbReference>
<dbReference type="EMBL" id="ML975272">
    <property type="protein sequence ID" value="KAF1836545.1"/>
    <property type="molecule type" value="Genomic_DNA"/>
</dbReference>
<keyword evidence="9" id="KW-1185">Reference proteome</keyword>
<name>A0A6A5KEF9_9PLEO</name>
<comment type="similarity">
    <text evidence="1 5">Belongs to the aldehyde dehydrogenase family.</text>
</comment>
<dbReference type="GO" id="GO:0004029">
    <property type="term" value="F:aldehyde dehydrogenase (NAD+) activity"/>
    <property type="evidence" value="ECO:0007669"/>
    <property type="project" value="TreeGrafter"/>
</dbReference>
<accession>A0A6A5KEF9</accession>
<dbReference type="AlphaFoldDB" id="A0A6A5KEF9"/>
<dbReference type="PANTHER" id="PTHR43570">
    <property type="entry name" value="ALDEHYDE DEHYDROGENASE"/>
    <property type="match status" value="1"/>
</dbReference>
<dbReference type="OrthoDB" id="440325at2759"/>
<dbReference type="InterPro" id="IPR016161">
    <property type="entry name" value="Ald_DH/histidinol_DH"/>
</dbReference>
<dbReference type="Pfam" id="PF00171">
    <property type="entry name" value="Aldedh"/>
    <property type="match status" value="1"/>
</dbReference>
<keyword evidence="3 5" id="KW-0560">Oxidoreductase</keyword>
<dbReference type="InterPro" id="IPR015590">
    <property type="entry name" value="Aldehyde_DH_dom"/>
</dbReference>
<proteinExistence type="inferred from homology"/>
<sequence>MAELAPFEHTAMDDIAPTCAKVRATFLSHKTKPIEYRQQQLRKLYWAFKDNEALIKEACKRDLGKPSFETYLTETGWCMNDCIWMANNLPRFAKDEAATDIPWTNKPLRPRIRKDPLGAVLIIGTYNFPVQLTLLPLIGAIAAGCTAVVKPSESAPHAAVVIAKIMRESLDADCYTCIQGAIPETTALLDQKWDKIFYTGGESVAKIIAKKAAETLTPVTLELGGRNPAIVTKHANPKLAARRLLWAKTLNAGQVCLSHNCTFVDREILPAFIAELKNQLRDFYPDGPRNSPDYGRIVNARQFQRIKKMLDDTNGKIVIGGTMDESDLFIEPTVVQVNDMNDSMLTNESFGPLLPILPVKDLDEAIKIANEIHDTPLGTYAFGSKSEMEQVMAQTRSGGASLNDGFFHGSIPTMPFGGVGTSGQGAYRGKASFDTFTHRRSVTTTPAWLEALMDVRYPPYTLKKQKSFAAMNDMVPNFDRQGKPLGWSAWFLGLLGLKSLAAVVGK</sequence>
<dbReference type="FunFam" id="3.40.309.10:FF:000025">
    <property type="entry name" value="Aldehyde dehydrogenase"/>
    <property type="match status" value="1"/>
</dbReference>
<dbReference type="FunFam" id="3.40.605.10:FF:000004">
    <property type="entry name" value="Aldehyde dehydrogenase"/>
    <property type="match status" value="1"/>
</dbReference>
<evidence type="ECO:0000256" key="3">
    <source>
        <dbReference type="ARBA" id="ARBA00023002"/>
    </source>
</evidence>
<evidence type="ECO:0000256" key="6">
    <source>
        <dbReference type="PIRSR" id="PIRSR036492-1"/>
    </source>
</evidence>
<evidence type="ECO:0000256" key="4">
    <source>
        <dbReference type="ARBA" id="ARBA00023027"/>
    </source>
</evidence>
<feature type="active site" evidence="6">
    <location>
        <position position="222"/>
    </location>
</feature>
<dbReference type="GO" id="GO:0016117">
    <property type="term" value="P:carotenoid biosynthetic process"/>
    <property type="evidence" value="ECO:0007669"/>
    <property type="project" value="UniProtKB-KW"/>
</dbReference>
<dbReference type="Gene3D" id="3.40.309.10">
    <property type="entry name" value="Aldehyde Dehydrogenase, Chain A, domain 2"/>
    <property type="match status" value="1"/>
</dbReference>
<evidence type="ECO:0000256" key="1">
    <source>
        <dbReference type="ARBA" id="ARBA00009986"/>
    </source>
</evidence>
<feature type="active site" evidence="6">
    <location>
        <position position="256"/>
    </location>
</feature>
<evidence type="ECO:0000256" key="2">
    <source>
        <dbReference type="ARBA" id="ARBA00022746"/>
    </source>
</evidence>
<dbReference type="Gene3D" id="3.40.605.10">
    <property type="entry name" value="Aldehyde Dehydrogenase, Chain A, domain 1"/>
    <property type="match status" value="1"/>
</dbReference>
<dbReference type="GO" id="GO:0006081">
    <property type="term" value="P:aldehyde metabolic process"/>
    <property type="evidence" value="ECO:0007669"/>
    <property type="project" value="InterPro"/>
</dbReference>
<feature type="domain" description="Aldehyde dehydrogenase" evidence="7">
    <location>
        <begin position="8"/>
        <end position="442"/>
    </location>
</feature>
<evidence type="ECO:0000313" key="8">
    <source>
        <dbReference type="EMBL" id="KAF1836545.1"/>
    </source>
</evidence>
<reference evidence="8" key="1">
    <citation type="submission" date="2020-01" db="EMBL/GenBank/DDBJ databases">
        <authorList>
            <consortium name="DOE Joint Genome Institute"/>
            <person name="Haridas S."/>
            <person name="Albert R."/>
            <person name="Binder M."/>
            <person name="Bloem J."/>
            <person name="Labutti K."/>
            <person name="Salamov A."/>
            <person name="Andreopoulos B."/>
            <person name="Baker S.E."/>
            <person name="Barry K."/>
            <person name="Bills G."/>
            <person name="Bluhm B.H."/>
            <person name="Cannon C."/>
            <person name="Castanera R."/>
            <person name="Culley D.E."/>
            <person name="Daum C."/>
            <person name="Ezra D."/>
            <person name="Gonzalez J.B."/>
            <person name="Henrissat B."/>
            <person name="Kuo A."/>
            <person name="Liang C."/>
            <person name="Lipzen A."/>
            <person name="Lutzoni F."/>
            <person name="Magnuson J."/>
            <person name="Mondo S."/>
            <person name="Nolan M."/>
            <person name="Ohm R."/>
            <person name="Pangilinan J."/>
            <person name="Park H.-J."/>
            <person name="Ramirez L."/>
            <person name="Alfaro M."/>
            <person name="Sun H."/>
            <person name="Tritt A."/>
            <person name="Yoshinaga Y."/>
            <person name="Zwiers L.-H."/>
            <person name="Turgeon B.G."/>
            <person name="Goodwin S.B."/>
            <person name="Spatafora J.W."/>
            <person name="Crous P.W."/>
            <person name="Grigoriev I.V."/>
        </authorList>
    </citation>
    <scope>NUCLEOTIDE SEQUENCE</scope>
    <source>
        <strain evidence="8">P77</strain>
    </source>
</reference>
<dbReference type="Proteomes" id="UP000800040">
    <property type="component" value="Unassembled WGS sequence"/>
</dbReference>